<dbReference type="InterPro" id="IPR023210">
    <property type="entry name" value="NADP_OxRdtase_dom"/>
</dbReference>
<reference evidence="2 3" key="1">
    <citation type="journal article" date="2014" name="Int. J. Syst. Evol. Microbiol.">
        <title>Complete genome sequence of Corynebacterium casei LMG S-19264T (=DSM 44701T), isolated from a smear-ripened cheese.</title>
        <authorList>
            <consortium name="US DOE Joint Genome Institute (JGI-PGF)"/>
            <person name="Walter F."/>
            <person name="Albersmeier A."/>
            <person name="Kalinowski J."/>
            <person name="Ruckert C."/>
        </authorList>
    </citation>
    <scope>NUCLEOTIDE SEQUENCE [LARGE SCALE GENOMIC DNA]</scope>
    <source>
        <strain evidence="2 3">NBRC 110095</strain>
    </source>
</reference>
<evidence type="ECO:0000313" key="2">
    <source>
        <dbReference type="EMBL" id="GLS26591.1"/>
    </source>
</evidence>
<sequence>MKLRTLGKSGYSISEMGIGCWQLGNDFGPMEDERATAILQEADRQGMNFWDTADVYGGGVSESRIGGYCRENPSDRFIVTKVGRDGTLYPGAYTKQKVRANIEGSLKRLHVEALDLVQLHCIPTEVLKAGDMLAWMEDFQQEGLIKHFGASVETMDEALFAITHPQLTSIQTIFNVFRQDQVNELFPKAIENQVGIIVRLPLASGVLSGKMQKNHQFAESDHRHYNRDGAFFSVGETFSGIPFEQAVEFAETLKAWLPEGMSLAQMAMRWVLDHDAVSSVITGASRVEQVAENASVSSLEPLSSQLHEKLTEFYFNTVKTHIRGVM</sequence>
<dbReference type="SUPFAM" id="SSF51430">
    <property type="entry name" value="NAD(P)-linked oxidoreductase"/>
    <property type="match status" value="1"/>
</dbReference>
<accession>A0AA37T9S5</accession>
<evidence type="ECO:0000259" key="1">
    <source>
        <dbReference type="Pfam" id="PF00248"/>
    </source>
</evidence>
<comment type="caution">
    <text evidence="2">The sequence shown here is derived from an EMBL/GenBank/DDBJ whole genome shotgun (WGS) entry which is preliminary data.</text>
</comment>
<gene>
    <name evidence="2" type="ORF">GCM10007877_23070</name>
</gene>
<dbReference type="AlphaFoldDB" id="A0AA37T9S5"/>
<dbReference type="InterPro" id="IPR036812">
    <property type="entry name" value="NAD(P)_OxRdtase_dom_sf"/>
</dbReference>
<organism evidence="2 3">
    <name type="scientific">Marinibactrum halimedae</name>
    <dbReference type="NCBI Taxonomy" id="1444977"/>
    <lineage>
        <taxon>Bacteria</taxon>
        <taxon>Pseudomonadati</taxon>
        <taxon>Pseudomonadota</taxon>
        <taxon>Gammaproteobacteria</taxon>
        <taxon>Cellvibrionales</taxon>
        <taxon>Cellvibrionaceae</taxon>
        <taxon>Marinibactrum</taxon>
    </lineage>
</organism>
<dbReference type="Pfam" id="PF00248">
    <property type="entry name" value="Aldo_ket_red"/>
    <property type="match status" value="1"/>
</dbReference>
<dbReference type="EMBL" id="BSPD01000056">
    <property type="protein sequence ID" value="GLS26591.1"/>
    <property type="molecule type" value="Genomic_DNA"/>
</dbReference>
<dbReference type="PANTHER" id="PTHR43312:SF1">
    <property type="entry name" value="NADP-DEPENDENT OXIDOREDUCTASE DOMAIN-CONTAINING PROTEIN"/>
    <property type="match status" value="1"/>
</dbReference>
<dbReference type="InterPro" id="IPR053135">
    <property type="entry name" value="AKR2_Oxidoreductase"/>
</dbReference>
<protein>
    <submittedName>
        <fullName evidence="2">Aldo/keto reductase</fullName>
    </submittedName>
</protein>
<dbReference type="Gene3D" id="3.20.20.100">
    <property type="entry name" value="NADP-dependent oxidoreductase domain"/>
    <property type="match status" value="1"/>
</dbReference>
<dbReference type="PANTHER" id="PTHR43312">
    <property type="entry name" value="D-THREO-ALDOSE 1-DEHYDROGENASE"/>
    <property type="match status" value="1"/>
</dbReference>
<feature type="domain" description="NADP-dependent oxidoreductase" evidence="1">
    <location>
        <begin position="15"/>
        <end position="313"/>
    </location>
</feature>
<keyword evidence="3" id="KW-1185">Reference proteome</keyword>
<dbReference type="Proteomes" id="UP001156870">
    <property type="component" value="Unassembled WGS sequence"/>
</dbReference>
<name>A0AA37T9S5_9GAMM</name>
<dbReference type="CDD" id="cd19086">
    <property type="entry name" value="AKR_AKR11C1"/>
    <property type="match status" value="1"/>
</dbReference>
<evidence type="ECO:0000313" key="3">
    <source>
        <dbReference type="Proteomes" id="UP001156870"/>
    </source>
</evidence>
<proteinExistence type="predicted"/>